<accession>A0A5M9JIQ6</accession>
<feature type="compositionally biased region" description="Basic and acidic residues" evidence="1">
    <location>
        <begin position="35"/>
        <end position="49"/>
    </location>
</feature>
<evidence type="ECO:0000313" key="2">
    <source>
        <dbReference type="EMBL" id="KAA8569334.1"/>
    </source>
</evidence>
<dbReference type="Proteomes" id="UP000322873">
    <property type="component" value="Unassembled WGS sequence"/>
</dbReference>
<dbReference type="AlphaFoldDB" id="A0A5M9JIQ6"/>
<feature type="region of interest" description="Disordered" evidence="1">
    <location>
        <begin position="20"/>
        <end position="68"/>
    </location>
</feature>
<evidence type="ECO:0000313" key="3">
    <source>
        <dbReference type="Proteomes" id="UP000322873"/>
    </source>
</evidence>
<protein>
    <submittedName>
        <fullName evidence="2">Uncharacterized protein</fullName>
    </submittedName>
</protein>
<name>A0A5M9JIQ6_MONFR</name>
<keyword evidence="3" id="KW-1185">Reference proteome</keyword>
<gene>
    <name evidence="2" type="ORF">EYC84_000986</name>
</gene>
<reference evidence="2 3" key="1">
    <citation type="submission" date="2019-06" db="EMBL/GenBank/DDBJ databases">
        <title>Genome Sequence of the Brown Rot Fungal Pathogen Monilinia fructicola.</title>
        <authorList>
            <person name="De Miccolis Angelini R.M."/>
            <person name="Landi L."/>
            <person name="Abate D."/>
            <person name="Pollastro S."/>
            <person name="Romanazzi G."/>
            <person name="Faretra F."/>
        </authorList>
    </citation>
    <scope>NUCLEOTIDE SEQUENCE [LARGE SCALE GENOMIC DNA]</scope>
    <source>
        <strain evidence="2 3">Mfrc123</strain>
    </source>
</reference>
<dbReference type="EMBL" id="VICG01000008">
    <property type="protein sequence ID" value="KAA8569334.1"/>
    <property type="molecule type" value="Genomic_DNA"/>
</dbReference>
<comment type="caution">
    <text evidence="2">The sequence shown here is derived from an EMBL/GenBank/DDBJ whole genome shotgun (WGS) entry which is preliminary data.</text>
</comment>
<sequence>MYNIHPYTTSGYVHALDPYVEAPSPYRPVPDPETTDGRFRRERERDTDSRGPWNEKQNAHAQRWEERRREEPARFLRIAAFVRLKLDLDRED</sequence>
<evidence type="ECO:0000256" key="1">
    <source>
        <dbReference type="SAM" id="MobiDB-lite"/>
    </source>
</evidence>
<proteinExistence type="predicted"/>
<organism evidence="2 3">
    <name type="scientific">Monilinia fructicola</name>
    <name type="common">Brown rot fungus</name>
    <name type="synonym">Ciboria fructicola</name>
    <dbReference type="NCBI Taxonomy" id="38448"/>
    <lineage>
        <taxon>Eukaryota</taxon>
        <taxon>Fungi</taxon>
        <taxon>Dikarya</taxon>
        <taxon>Ascomycota</taxon>
        <taxon>Pezizomycotina</taxon>
        <taxon>Leotiomycetes</taxon>
        <taxon>Helotiales</taxon>
        <taxon>Sclerotiniaceae</taxon>
        <taxon>Monilinia</taxon>
    </lineage>
</organism>